<protein>
    <submittedName>
        <fullName evidence="2">DMT family transporter</fullName>
    </submittedName>
</protein>
<feature type="transmembrane region" description="Helical" evidence="1">
    <location>
        <begin position="78"/>
        <end position="101"/>
    </location>
</feature>
<dbReference type="GO" id="GO:0005886">
    <property type="term" value="C:plasma membrane"/>
    <property type="evidence" value="ECO:0007669"/>
    <property type="project" value="TreeGrafter"/>
</dbReference>
<comment type="caution">
    <text evidence="2">The sequence shown here is derived from an EMBL/GenBank/DDBJ whole genome shotgun (WGS) entry which is preliminary data.</text>
</comment>
<feature type="transmembrane region" description="Helical" evidence="1">
    <location>
        <begin position="107"/>
        <end position="130"/>
    </location>
</feature>
<keyword evidence="1" id="KW-0812">Transmembrane</keyword>
<dbReference type="PANTHER" id="PTHR34821">
    <property type="entry name" value="INNER MEMBRANE PROTEIN YDCZ"/>
    <property type="match status" value="1"/>
</dbReference>
<feature type="transmembrane region" description="Helical" evidence="1">
    <location>
        <begin position="41"/>
        <end position="62"/>
    </location>
</feature>
<dbReference type="InterPro" id="IPR006750">
    <property type="entry name" value="YdcZ"/>
</dbReference>
<sequence length="155" mass="16975">MERQAPKTMLLFMLMGFIAGMLSPIQTSINGKLRIAVGSPFLASFISFLVGTILLFLICLLIEKRVTFKVRGVGKIPFWVFTGGIMGVVFVTSNILLLPLLGSAMTVVLAICGQMVIALIIDHFGFFGVIKHPINRYRIMGVLAMIAGILLIQNF</sequence>
<accession>A0A841ZKP4</accession>
<dbReference type="Proteomes" id="UP000559885">
    <property type="component" value="Unassembled WGS sequence"/>
</dbReference>
<evidence type="ECO:0000256" key="1">
    <source>
        <dbReference type="SAM" id="Phobius"/>
    </source>
</evidence>
<reference evidence="2 3" key="1">
    <citation type="submission" date="2020-03" db="EMBL/GenBank/DDBJ databases">
        <title>Soil Listeria distribution.</title>
        <authorList>
            <person name="Liao J."/>
            <person name="Wiedmann M."/>
        </authorList>
    </citation>
    <scope>NUCLEOTIDE SEQUENCE [LARGE SCALE GENOMIC DNA]</scope>
    <source>
        <strain evidence="2 3">FSL L7-1507</strain>
    </source>
</reference>
<keyword evidence="1" id="KW-1133">Transmembrane helix</keyword>
<dbReference type="EMBL" id="JAARRM010000001">
    <property type="protein sequence ID" value="MBC1520067.1"/>
    <property type="molecule type" value="Genomic_DNA"/>
</dbReference>
<organism evidence="2 3">
    <name type="scientific">Listeria aquatica</name>
    <dbReference type="NCBI Taxonomy" id="1494960"/>
    <lineage>
        <taxon>Bacteria</taxon>
        <taxon>Bacillati</taxon>
        <taxon>Bacillota</taxon>
        <taxon>Bacilli</taxon>
        <taxon>Bacillales</taxon>
        <taxon>Listeriaceae</taxon>
        <taxon>Listeria</taxon>
    </lineage>
</organism>
<dbReference type="PANTHER" id="PTHR34821:SF2">
    <property type="entry name" value="INNER MEMBRANE PROTEIN YDCZ"/>
    <property type="match status" value="1"/>
</dbReference>
<dbReference type="AlphaFoldDB" id="A0A841ZKP4"/>
<dbReference type="Pfam" id="PF04657">
    <property type="entry name" value="DMT_YdcZ"/>
    <property type="match status" value="1"/>
</dbReference>
<evidence type="ECO:0000313" key="2">
    <source>
        <dbReference type="EMBL" id="MBC1520067.1"/>
    </source>
</evidence>
<proteinExistence type="predicted"/>
<feature type="transmembrane region" description="Helical" evidence="1">
    <location>
        <begin position="9"/>
        <end position="29"/>
    </location>
</feature>
<keyword evidence="1" id="KW-0472">Membrane</keyword>
<evidence type="ECO:0000313" key="3">
    <source>
        <dbReference type="Proteomes" id="UP000559885"/>
    </source>
</evidence>
<name>A0A841ZKP4_9LIST</name>
<gene>
    <name evidence="2" type="ORF">HB912_00220</name>
</gene>
<feature type="transmembrane region" description="Helical" evidence="1">
    <location>
        <begin position="137"/>
        <end position="153"/>
    </location>
</feature>